<keyword evidence="4" id="KW-1185">Reference proteome</keyword>
<organism evidence="3 4">
    <name type="scientific">Funneliformis geosporum</name>
    <dbReference type="NCBI Taxonomy" id="1117311"/>
    <lineage>
        <taxon>Eukaryota</taxon>
        <taxon>Fungi</taxon>
        <taxon>Fungi incertae sedis</taxon>
        <taxon>Mucoromycota</taxon>
        <taxon>Glomeromycotina</taxon>
        <taxon>Glomeromycetes</taxon>
        <taxon>Glomerales</taxon>
        <taxon>Glomeraceae</taxon>
        <taxon>Funneliformis</taxon>
    </lineage>
</organism>
<keyword evidence="2" id="KW-1133">Transmembrane helix</keyword>
<feature type="transmembrane region" description="Helical" evidence="2">
    <location>
        <begin position="117"/>
        <end position="134"/>
    </location>
</feature>
<evidence type="ECO:0000313" key="3">
    <source>
        <dbReference type="EMBL" id="CAI2173135.1"/>
    </source>
</evidence>
<comment type="caution">
    <text evidence="3">The sequence shown here is derived from an EMBL/GenBank/DDBJ whole genome shotgun (WGS) entry which is preliminary data.</text>
</comment>
<reference evidence="3" key="1">
    <citation type="submission" date="2022-08" db="EMBL/GenBank/DDBJ databases">
        <authorList>
            <person name="Kallberg Y."/>
            <person name="Tangrot J."/>
            <person name="Rosling A."/>
        </authorList>
    </citation>
    <scope>NUCLEOTIDE SEQUENCE</scope>
    <source>
        <strain evidence="3">Wild A</strain>
    </source>
</reference>
<feature type="coiled-coil region" evidence="1">
    <location>
        <begin position="3"/>
        <end position="51"/>
    </location>
</feature>
<dbReference type="EMBL" id="CAMKVN010001021">
    <property type="protein sequence ID" value="CAI2173135.1"/>
    <property type="molecule type" value="Genomic_DNA"/>
</dbReference>
<sequence>MFVKTLRNDFQTLQNENKELKQKLNEIDDTTRQHEEKVKKISMKYKKIEEDLVKLRFESTTFNSEFQDTYLKQYHKYTEYDKEIFEKYYPKFQDNYLKLHDEYTELMKNYRDLSEKYSSLFWAMILVIIIDLASETRFIRNDSEYIHV</sequence>
<protein>
    <submittedName>
        <fullName evidence="3">19571_t:CDS:1</fullName>
    </submittedName>
</protein>
<gene>
    <name evidence="3" type="ORF">FWILDA_LOCUS5933</name>
</gene>
<name>A0A9W4SKU5_9GLOM</name>
<evidence type="ECO:0000256" key="1">
    <source>
        <dbReference type="SAM" id="Coils"/>
    </source>
</evidence>
<keyword evidence="2" id="KW-0472">Membrane</keyword>
<keyword evidence="1" id="KW-0175">Coiled coil</keyword>
<dbReference type="Proteomes" id="UP001153678">
    <property type="component" value="Unassembled WGS sequence"/>
</dbReference>
<evidence type="ECO:0000313" key="4">
    <source>
        <dbReference type="Proteomes" id="UP001153678"/>
    </source>
</evidence>
<accession>A0A9W4SKU5</accession>
<evidence type="ECO:0000256" key="2">
    <source>
        <dbReference type="SAM" id="Phobius"/>
    </source>
</evidence>
<keyword evidence="2" id="KW-0812">Transmembrane</keyword>
<dbReference type="AlphaFoldDB" id="A0A9W4SKU5"/>
<proteinExistence type="predicted"/>